<comment type="caution">
    <text evidence="1">The sequence shown here is derived from an EMBL/GenBank/DDBJ whole genome shotgun (WGS) entry which is preliminary data.</text>
</comment>
<dbReference type="Proteomes" id="UP000092177">
    <property type="component" value="Chromosome 2"/>
</dbReference>
<proteinExistence type="predicted"/>
<evidence type="ECO:0000313" key="1">
    <source>
        <dbReference type="EMBL" id="OBR14213.1"/>
    </source>
</evidence>
<dbReference type="AlphaFoldDB" id="A0A1B7YQC5"/>
<accession>A0A1B7YQC5</accession>
<sequence length="86" mass="9469">MRPLLRTKVRRCSNTDADRAFVQQATGHARRAIVADEGGRPLEQGRVFRMVQSYGARLMRTDETLSDNGVHLVVSLGGLKEASSSL</sequence>
<organism evidence="1 2">
    <name type="scientific">Colletotrichum higginsianum (strain IMI 349063)</name>
    <name type="common">Crucifer anthracnose fungus</name>
    <dbReference type="NCBI Taxonomy" id="759273"/>
    <lineage>
        <taxon>Eukaryota</taxon>
        <taxon>Fungi</taxon>
        <taxon>Dikarya</taxon>
        <taxon>Ascomycota</taxon>
        <taxon>Pezizomycotina</taxon>
        <taxon>Sordariomycetes</taxon>
        <taxon>Hypocreomycetidae</taxon>
        <taxon>Glomerellales</taxon>
        <taxon>Glomerellaceae</taxon>
        <taxon>Colletotrichum</taxon>
        <taxon>Colletotrichum destructivum species complex</taxon>
    </lineage>
</organism>
<dbReference type="GeneID" id="28862021"/>
<keyword evidence="2" id="KW-1185">Reference proteome</keyword>
<dbReference type="EMBL" id="LTAN01000002">
    <property type="protein sequence ID" value="OBR14213.1"/>
    <property type="molecule type" value="Genomic_DNA"/>
</dbReference>
<evidence type="ECO:0000313" key="2">
    <source>
        <dbReference type="Proteomes" id="UP000092177"/>
    </source>
</evidence>
<dbReference type="VEuPathDB" id="FungiDB:CH63R_02939"/>
<protein>
    <submittedName>
        <fullName evidence="1">Uncharacterized protein</fullName>
    </submittedName>
</protein>
<reference evidence="2" key="1">
    <citation type="journal article" date="2017" name="BMC Genomics">
        <title>Gapless genome assembly of Colletotrichum higginsianum reveals chromosome structure and association of transposable elements with secondary metabolite gene clusters.</title>
        <authorList>
            <person name="Dallery J.-F."/>
            <person name="Lapalu N."/>
            <person name="Zampounis A."/>
            <person name="Pigne S."/>
            <person name="Luyten I."/>
            <person name="Amselem J."/>
            <person name="Wittenberg A.H.J."/>
            <person name="Zhou S."/>
            <person name="de Queiroz M.V."/>
            <person name="Robin G.P."/>
            <person name="Auger A."/>
            <person name="Hainaut M."/>
            <person name="Henrissat B."/>
            <person name="Kim K.-T."/>
            <person name="Lee Y.-H."/>
            <person name="Lespinet O."/>
            <person name="Schwartz D.C."/>
            <person name="Thon M.R."/>
            <person name="O'Connell R.J."/>
        </authorList>
    </citation>
    <scope>NUCLEOTIDE SEQUENCE [LARGE SCALE GENOMIC DNA]</scope>
    <source>
        <strain evidence="2">IMI 349063</strain>
    </source>
</reference>
<dbReference type="RefSeq" id="XP_018162730.1">
    <property type="nucleotide sequence ID" value="XM_018297914.1"/>
</dbReference>
<gene>
    <name evidence="1" type="ORF">CH63R_02939</name>
</gene>
<name>A0A1B7YQC5_COLHI</name>
<dbReference type="KEGG" id="chig:CH63R_02939"/>